<reference evidence="2 3" key="2">
    <citation type="submission" date="2018-03" db="EMBL/GenBank/DDBJ databases">
        <title>The ancient ancestry and fast evolution of plastids.</title>
        <authorList>
            <person name="Moore K.R."/>
            <person name="Magnabosco C."/>
            <person name="Momper L."/>
            <person name="Gold D.A."/>
            <person name="Bosak T."/>
            <person name="Fournier G.P."/>
        </authorList>
    </citation>
    <scope>NUCLEOTIDE SEQUENCE [LARGE SCALE GENOMIC DNA]</scope>
    <source>
        <strain evidence="2 3">ULC007</strain>
    </source>
</reference>
<gene>
    <name evidence="2" type="ORF">C7B65_23495</name>
</gene>
<dbReference type="EMBL" id="PVWG01000053">
    <property type="protein sequence ID" value="PSB15782.1"/>
    <property type="molecule type" value="Genomic_DNA"/>
</dbReference>
<organism evidence="2 3">
    <name type="scientific">Phormidesmis priestleyi ULC007</name>
    <dbReference type="NCBI Taxonomy" id="1920490"/>
    <lineage>
        <taxon>Bacteria</taxon>
        <taxon>Bacillati</taxon>
        <taxon>Cyanobacteriota</taxon>
        <taxon>Cyanophyceae</taxon>
        <taxon>Leptolyngbyales</taxon>
        <taxon>Leptolyngbyaceae</taxon>
        <taxon>Phormidesmis</taxon>
    </lineage>
</organism>
<evidence type="ECO:0000256" key="1">
    <source>
        <dbReference type="SAM" id="MobiDB-lite"/>
    </source>
</evidence>
<reference evidence="2 3" key="1">
    <citation type="submission" date="2018-02" db="EMBL/GenBank/DDBJ databases">
        <authorList>
            <person name="Cohen D.B."/>
            <person name="Kent A.D."/>
        </authorList>
    </citation>
    <scope>NUCLEOTIDE SEQUENCE [LARGE SCALE GENOMIC DNA]</scope>
    <source>
        <strain evidence="2 3">ULC007</strain>
    </source>
</reference>
<sequence length="442" mass="50004">MDSILERANELKQALTDFVLDAEGDLATALETYTAEQLARSQQKDRKQQDLAVDAFLSAGQVGDKTPLDLFIESESGLSEHDRQLLSDWKRAFTGLFAIQQILPDGFELMNWLTTKTYIVKPNNSATLEEMARLKVGEILLTRIAPVDDYWTFFSPHIQMGNLGKPKLAVAIGNFKQNHKSDLYGDAPELLEEAWKSVDRYHQDFLDFFGSDEMTLPGYQLSKKIPEFQEFLTQRRLDEAGIDGSKSLSEMAQDAGMSDEELGDVAEAMGMDAQTATKMLENKDAVKMAAPQIDIPSDLKKAEQVTVLAHPRWGQMFLTTHTQFINLLQTDDWQNVKGADKLIRNYLEAPEINAFVWHRLAQQYPVQLEKVLQGFLQRPEFDLKADLDSLLRSHHKPLEPELPEIASVPIHLHDLFQEALAEVTKSQPKKSEKKGTKGFQRA</sequence>
<feature type="region of interest" description="Disordered" evidence="1">
    <location>
        <begin position="423"/>
        <end position="442"/>
    </location>
</feature>
<accession>A0A2T1D5I5</accession>
<dbReference type="RefSeq" id="WP_073072855.1">
    <property type="nucleotide sequence ID" value="NZ_MPPI01000019.1"/>
</dbReference>
<proteinExistence type="predicted"/>
<evidence type="ECO:0000313" key="3">
    <source>
        <dbReference type="Proteomes" id="UP000238634"/>
    </source>
</evidence>
<comment type="caution">
    <text evidence="2">The sequence shown here is derived from an EMBL/GenBank/DDBJ whole genome shotgun (WGS) entry which is preliminary data.</text>
</comment>
<keyword evidence="3" id="KW-1185">Reference proteome</keyword>
<dbReference type="Proteomes" id="UP000238634">
    <property type="component" value="Unassembled WGS sequence"/>
</dbReference>
<protein>
    <submittedName>
        <fullName evidence="2">Uncharacterized protein</fullName>
    </submittedName>
</protein>
<dbReference type="AlphaFoldDB" id="A0A2T1D5I5"/>
<dbReference type="OrthoDB" id="417079at2"/>
<name>A0A2T1D5I5_9CYAN</name>
<evidence type="ECO:0000313" key="2">
    <source>
        <dbReference type="EMBL" id="PSB15782.1"/>
    </source>
</evidence>